<dbReference type="GO" id="GO:0005634">
    <property type="term" value="C:nucleus"/>
    <property type="evidence" value="ECO:0007669"/>
    <property type="project" value="TreeGrafter"/>
</dbReference>
<name>A0A0L8FPU3_OCTBM</name>
<dbReference type="GO" id="GO:0031490">
    <property type="term" value="F:chromatin DNA binding"/>
    <property type="evidence" value="ECO:0007669"/>
    <property type="project" value="TreeGrafter"/>
</dbReference>
<dbReference type="InterPro" id="IPR011993">
    <property type="entry name" value="PH-like_dom_sf"/>
</dbReference>
<evidence type="ECO:0000259" key="2">
    <source>
        <dbReference type="Pfam" id="PF02893"/>
    </source>
</evidence>
<dbReference type="InterPro" id="IPR004182">
    <property type="entry name" value="GRAM"/>
</dbReference>
<protein>
    <recommendedName>
        <fullName evidence="2">GRAM domain-containing protein</fullName>
    </recommendedName>
</protein>
<sequence>MSLNTAHCNYGVLIYTGERILIYCDGVQGTLEGGNLPKGSKKGRIYLTTHRVIFLNNSQKDDLLSFSMPFFTMRQVELEQPVFSANYIKGTVFAEQGGKWSGHATFKLCFNKGGAIEFGQAMLQAGKLASRYQMPQPPPYTPPQGPFYQPAPPAYTAYNYGWVPYQTFPNAPPASEVFMAEAPPPYPGVDSNLNPYPTGSPQDAKAREAAASSAYYNPANPHNVYMPSPSEPPPPYSEIGKKTN</sequence>
<gene>
    <name evidence="3" type="ORF">OCBIM_22012298mg</name>
</gene>
<dbReference type="OrthoDB" id="1259151at2759"/>
<dbReference type="PANTHER" id="PTHR31606:SF1">
    <property type="entry name" value="WW DOMAIN BINDING PROTEIN 2, ISOFORM E"/>
    <property type="match status" value="1"/>
</dbReference>
<dbReference type="PANTHER" id="PTHR31606">
    <property type="entry name" value="WW DOMAIN BINDING PROTEIN 2, ISOFORM E"/>
    <property type="match status" value="1"/>
</dbReference>
<feature type="compositionally biased region" description="Polar residues" evidence="1">
    <location>
        <begin position="191"/>
        <end position="201"/>
    </location>
</feature>
<organism evidence="3">
    <name type="scientific">Octopus bimaculoides</name>
    <name type="common">California two-spotted octopus</name>
    <dbReference type="NCBI Taxonomy" id="37653"/>
    <lineage>
        <taxon>Eukaryota</taxon>
        <taxon>Metazoa</taxon>
        <taxon>Spiralia</taxon>
        <taxon>Lophotrochozoa</taxon>
        <taxon>Mollusca</taxon>
        <taxon>Cephalopoda</taxon>
        <taxon>Coleoidea</taxon>
        <taxon>Octopodiformes</taxon>
        <taxon>Octopoda</taxon>
        <taxon>Incirrata</taxon>
        <taxon>Octopodidae</taxon>
        <taxon>Octopus</taxon>
    </lineage>
</organism>
<feature type="domain" description="GRAM" evidence="2">
    <location>
        <begin position="36"/>
        <end position="124"/>
    </location>
</feature>
<evidence type="ECO:0000313" key="3">
    <source>
        <dbReference type="EMBL" id="KOF66430.1"/>
    </source>
</evidence>
<feature type="compositionally biased region" description="Low complexity" evidence="1">
    <location>
        <begin position="209"/>
        <end position="221"/>
    </location>
</feature>
<dbReference type="CDD" id="cd13214">
    <property type="entry name" value="PH-GRAM_WBP2"/>
    <property type="match status" value="1"/>
</dbReference>
<dbReference type="GO" id="GO:0003713">
    <property type="term" value="F:transcription coactivator activity"/>
    <property type="evidence" value="ECO:0007669"/>
    <property type="project" value="InterPro"/>
</dbReference>
<dbReference type="STRING" id="37653.A0A0L8FPU3"/>
<dbReference type="Gene3D" id="2.30.29.30">
    <property type="entry name" value="Pleckstrin-homology domain (PH domain)/Phosphotyrosine-binding domain (PTB)"/>
    <property type="match status" value="1"/>
</dbReference>
<dbReference type="KEGG" id="obi:106882092"/>
<reference evidence="3" key="1">
    <citation type="submission" date="2015-07" db="EMBL/GenBank/DDBJ databases">
        <title>MeaNS - Measles Nucleotide Surveillance Program.</title>
        <authorList>
            <person name="Tran T."/>
            <person name="Druce J."/>
        </authorList>
    </citation>
    <scope>NUCLEOTIDE SEQUENCE</scope>
    <source>
        <strain evidence="3">UCB-OBI-ISO-001</strain>
        <tissue evidence="3">Gonad</tissue>
    </source>
</reference>
<dbReference type="OMA" id="YMPAQMN"/>
<dbReference type="EMBL" id="KQ428115">
    <property type="protein sequence ID" value="KOF66430.1"/>
    <property type="molecule type" value="Genomic_DNA"/>
</dbReference>
<dbReference type="AlphaFoldDB" id="A0A0L8FPU3"/>
<proteinExistence type="predicted"/>
<dbReference type="SUPFAM" id="SSF50729">
    <property type="entry name" value="PH domain-like"/>
    <property type="match status" value="1"/>
</dbReference>
<feature type="region of interest" description="Disordered" evidence="1">
    <location>
        <begin position="189"/>
        <end position="244"/>
    </location>
</feature>
<accession>A0A0L8FPU3</accession>
<evidence type="ECO:0000256" key="1">
    <source>
        <dbReference type="SAM" id="MobiDB-lite"/>
    </source>
</evidence>
<dbReference type="Pfam" id="PF02893">
    <property type="entry name" value="GRAM"/>
    <property type="match status" value="1"/>
</dbReference>
<dbReference type="InterPro" id="IPR044852">
    <property type="entry name" value="WBP2-like"/>
</dbReference>